<keyword evidence="2" id="KW-0479">Metal-binding</keyword>
<proteinExistence type="inferred from homology"/>
<dbReference type="EMBL" id="JAGPYM010000089">
    <property type="protein sequence ID" value="KAH6867804.1"/>
    <property type="molecule type" value="Genomic_DNA"/>
</dbReference>
<dbReference type="InterPro" id="IPR017850">
    <property type="entry name" value="Alkaline_phosphatase_core_sf"/>
</dbReference>
<protein>
    <submittedName>
        <fullName evidence="7">Alkaline-phosphatase-like protein</fullName>
    </submittedName>
</protein>
<dbReference type="InterPro" id="IPR024607">
    <property type="entry name" value="Sulfatase_CS"/>
</dbReference>
<comment type="caution">
    <text evidence="7">The sequence shown here is derived from an EMBL/GenBank/DDBJ whole genome shotgun (WGS) entry which is preliminary data.</text>
</comment>
<keyword evidence="8" id="KW-1185">Reference proteome</keyword>
<accession>A0A9P8VN12</accession>
<evidence type="ECO:0000259" key="6">
    <source>
        <dbReference type="Pfam" id="PF12411"/>
    </source>
</evidence>
<evidence type="ECO:0000256" key="1">
    <source>
        <dbReference type="ARBA" id="ARBA00008779"/>
    </source>
</evidence>
<dbReference type="PANTHER" id="PTHR45953:SF1">
    <property type="entry name" value="IDURONATE 2-SULFATASE"/>
    <property type="match status" value="1"/>
</dbReference>
<gene>
    <name evidence="7" type="ORF">B0T10DRAFT_534106</name>
</gene>
<evidence type="ECO:0000256" key="4">
    <source>
        <dbReference type="SAM" id="MobiDB-lite"/>
    </source>
</evidence>
<dbReference type="InterPro" id="IPR000917">
    <property type="entry name" value="Sulfatase_N"/>
</dbReference>
<reference evidence="7 8" key="1">
    <citation type="journal article" date="2021" name="Nat. Commun.">
        <title>Genetic determinants of endophytism in the Arabidopsis root mycobiome.</title>
        <authorList>
            <person name="Mesny F."/>
            <person name="Miyauchi S."/>
            <person name="Thiergart T."/>
            <person name="Pickel B."/>
            <person name="Atanasova L."/>
            <person name="Karlsson M."/>
            <person name="Huettel B."/>
            <person name="Barry K.W."/>
            <person name="Haridas S."/>
            <person name="Chen C."/>
            <person name="Bauer D."/>
            <person name="Andreopoulos W."/>
            <person name="Pangilinan J."/>
            <person name="LaButti K."/>
            <person name="Riley R."/>
            <person name="Lipzen A."/>
            <person name="Clum A."/>
            <person name="Drula E."/>
            <person name="Henrissat B."/>
            <person name="Kohler A."/>
            <person name="Grigoriev I.V."/>
            <person name="Martin F.M."/>
            <person name="Hacquard S."/>
        </authorList>
    </citation>
    <scope>NUCLEOTIDE SEQUENCE [LARGE SCALE GENOMIC DNA]</scope>
    <source>
        <strain evidence="7 8">MPI-CAGE-CH-0241</strain>
    </source>
</reference>
<dbReference type="GO" id="GO:0005737">
    <property type="term" value="C:cytoplasm"/>
    <property type="evidence" value="ECO:0007669"/>
    <property type="project" value="TreeGrafter"/>
</dbReference>
<evidence type="ECO:0000256" key="3">
    <source>
        <dbReference type="ARBA" id="ARBA00022801"/>
    </source>
</evidence>
<name>A0A9P8VN12_9HYPO</name>
<dbReference type="Gene3D" id="3.40.720.10">
    <property type="entry name" value="Alkaline Phosphatase, subunit A"/>
    <property type="match status" value="1"/>
</dbReference>
<keyword evidence="3" id="KW-0378">Hydrolase</keyword>
<dbReference type="PROSITE" id="PS00149">
    <property type="entry name" value="SULFATASE_2"/>
    <property type="match status" value="1"/>
</dbReference>
<dbReference type="PANTHER" id="PTHR45953">
    <property type="entry name" value="IDURONATE 2-SULFATASE"/>
    <property type="match status" value="1"/>
</dbReference>
<dbReference type="Pfam" id="PF00884">
    <property type="entry name" value="Sulfatase"/>
    <property type="match status" value="1"/>
</dbReference>
<feature type="domain" description="Sulfatase N-terminal" evidence="5">
    <location>
        <begin position="22"/>
        <end position="323"/>
    </location>
</feature>
<evidence type="ECO:0000313" key="7">
    <source>
        <dbReference type="EMBL" id="KAH6867804.1"/>
    </source>
</evidence>
<dbReference type="Proteomes" id="UP000777438">
    <property type="component" value="Unassembled WGS sequence"/>
</dbReference>
<dbReference type="NCBIfam" id="TIGR03417">
    <property type="entry name" value="chol_sulfatase"/>
    <property type="match status" value="1"/>
</dbReference>
<dbReference type="Pfam" id="PF12411">
    <property type="entry name" value="Choline_sulf_C"/>
    <property type="match status" value="1"/>
</dbReference>
<dbReference type="AlphaFoldDB" id="A0A9P8VN12"/>
<evidence type="ECO:0000313" key="8">
    <source>
        <dbReference type="Proteomes" id="UP000777438"/>
    </source>
</evidence>
<evidence type="ECO:0000256" key="2">
    <source>
        <dbReference type="ARBA" id="ARBA00022723"/>
    </source>
</evidence>
<feature type="domain" description="Choline sulfatase enzyme C-terminal" evidence="6">
    <location>
        <begin position="417"/>
        <end position="467"/>
    </location>
</feature>
<dbReference type="GO" id="GO:0046872">
    <property type="term" value="F:metal ion binding"/>
    <property type="evidence" value="ECO:0007669"/>
    <property type="project" value="UniProtKB-KW"/>
</dbReference>
<feature type="compositionally biased region" description="Polar residues" evidence="4">
    <location>
        <begin position="1"/>
        <end position="10"/>
    </location>
</feature>
<dbReference type="SUPFAM" id="SSF53649">
    <property type="entry name" value="Alkaline phosphatase-like"/>
    <property type="match status" value="1"/>
</dbReference>
<feature type="region of interest" description="Disordered" evidence="4">
    <location>
        <begin position="1"/>
        <end position="28"/>
    </location>
</feature>
<dbReference type="OrthoDB" id="96314at2759"/>
<organism evidence="7 8">
    <name type="scientific">Thelonectria olida</name>
    <dbReference type="NCBI Taxonomy" id="1576542"/>
    <lineage>
        <taxon>Eukaryota</taxon>
        <taxon>Fungi</taxon>
        <taxon>Dikarya</taxon>
        <taxon>Ascomycota</taxon>
        <taxon>Pezizomycotina</taxon>
        <taxon>Sordariomycetes</taxon>
        <taxon>Hypocreomycetidae</taxon>
        <taxon>Hypocreales</taxon>
        <taxon>Nectriaceae</taxon>
        <taxon>Thelonectria</taxon>
    </lineage>
</organism>
<evidence type="ECO:0000259" key="5">
    <source>
        <dbReference type="Pfam" id="PF00884"/>
    </source>
</evidence>
<dbReference type="GO" id="GO:0008484">
    <property type="term" value="F:sulfuric ester hydrolase activity"/>
    <property type="evidence" value="ECO:0007669"/>
    <property type="project" value="TreeGrafter"/>
</dbReference>
<sequence length="485" mass="55193">MAPDLNSLSPPSAEVPSDSEPSKPNTPNLDRLAAELIQFDSACYPSPLCAPSRMSMVTGLLPTKIGAYVPTYARYLRTKGYHTALAGKMHFVGDQLHGYKQRLTSDIYPADFGWAVNWDDPDARLEWYHNASSILQAGPCGRSNQLDYDEEVMFDQSQSKQTFCLTVSLTHPHNPYTITKKYWDLYEDTDVSLPEVRITKQEQDSHSKRLLQICDLWDQSFPDEQTKRAKRAYYGSVSYVDDCIGRLLETLEGAGLADSTIFIFSGDHGDMLGERDLWYKMSYFESSVRVPMLVHYLQRFHPHLVRQNVSTLDILPTICDLVGTKPASYLPMDGTSLLPHLEGWERSAAQNTIFAEYMGEGTAILERDPKELNNLARSRDIGSDNNTAEGQEARRVFEEFEAEANAKWDFEGITTKAFASQRARRLVWEALREGEFSSWDFDPIDDGRKRYIRSTIPLDKLERRARFPFVSTHGYQSKAVSLTRE</sequence>
<comment type="similarity">
    <text evidence="1">Belongs to the sulfatase family.</text>
</comment>
<dbReference type="InterPro" id="IPR017785">
    <property type="entry name" value="Choline-sulfatase"/>
</dbReference>
<dbReference type="PROSITE" id="PS00523">
    <property type="entry name" value="SULFATASE_1"/>
    <property type="match status" value="1"/>
</dbReference>
<dbReference type="InterPro" id="IPR025863">
    <property type="entry name" value="Choline_sulf_C_dom"/>
</dbReference>